<dbReference type="GO" id="GO:0005524">
    <property type="term" value="F:ATP binding"/>
    <property type="evidence" value="ECO:0007669"/>
    <property type="project" value="UniProtKB-KW"/>
</dbReference>
<keyword evidence="5" id="KW-1185">Reference proteome</keyword>
<reference evidence="4 5" key="1">
    <citation type="submission" date="2016-11" db="EMBL/GenBank/DDBJ databases">
        <authorList>
            <person name="Jaros S."/>
            <person name="Januszkiewicz K."/>
            <person name="Wedrychowicz H."/>
        </authorList>
    </citation>
    <scope>NUCLEOTIDE SEQUENCE [LARGE SCALE GENOMIC DNA]</scope>
</reference>
<keyword evidence="1" id="KW-0547">Nucleotide-binding</keyword>
<dbReference type="GO" id="GO:0000723">
    <property type="term" value="P:telomere maintenance"/>
    <property type="evidence" value="ECO:0007669"/>
    <property type="project" value="InterPro"/>
</dbReference>
<keyword evidence="1" id="KW-0234">DNA repair</keyword>
<comment type="catalytic activity">
    <reaction evidence="1">
        <text>ATP + H2O = ADP + phosphate + H(+)</text>
        <dbReference type="Rhea" id="RHEA:13065"/>
        <dbReference type="ChEBI" id="CHEBI:15377"/>
        <dbReference type="ChEBI" id="CHEBI:15378"/>
        <dbReference type="ChEBI" id="CHEBI:30616"/>
        <dbReference type="ChEBI" id="CHEBI:43474"/>
        <dbReference type="ChEBI" id="CHEBI:456216"/>
        <dbReference type="EC" id="5.6.2.3"/>
    </reaction>
</comment>
<evidence type="ECO:0000313" key="4">
    <source>
        <dbReference type="EMBL" id="SGY25952.1"/>
    </source>
</evidence>
<gene>
    <name evidence="4" type="primary">BQ5605_C018g08684</name>
    <name evidence="4" type="ORF">BQ5605_C018G08684</name>
</gene>
<dbReference type="GO" id="GO:0043139">
    <property type="term" value="F:5'-3' DNA helicase activity"/>
    <property type="evidence" value="ECO:0007669"/>
    <property type="project" value="UniProtKB-EC"/>
</dbReference>
<evidence type="ECO:0000256" key="2">
    <source>
        <dbReference type="SAM" id="MobiDB-lite"/>
    </source>
</evidence>
<comment type="similarity">
    <text evidence="1">Belongs to the helicase family.</text>
</comment>
<keyword evidence="1" id="KW-0378">Hydrolase</keyword>
<comment type="cofactor">
    <cofactor evidence="1">
        <name>Mg(2+)</name>
        <dbReference type="ChEBI" id="CHEBI:18420"/>
    </cofactor>
</comment>
<dbReference type="Proteomes" id="UP000249464">
    <property type="component" value="Unassembled WGS sequence"/>
</dbReference>
<dbReference type="GO" id="GO:0006281">
    <property type="term" value="P:DNA repair"/>
    <property type="evidence" value="ECO:0007669"/>
    <property type="project" value="UniProtKB-KW"/>
</dbReference>
<evidence type="ECO:0000313" key="5">
    <source>
        <dbReference type="Proteomes" id="UP000249464"/>
    </source>
</evidence>
<feature type="region of interest" description="Disordered" evidence="2">
    <location>
        <begin position="234"/>
        <end position="259"/>
    </location>
</feature>
<proteinExistence type="inferred from homology"/>
<feature type="compositionally biased region" description="Polar residues" evidence="2">
    <location>
        <begin position="234"/>
        <end position="244"/>
    </location>
</feature>
<dbReference type="AlphaFoldDB" id="A0A2X0MRN4"/>
<keyword evidence="1" id="KW-0067">ATP-binding</keyword>
<evidence type="ECO:0000259" key="3">
    <source>
        <dbReference type="Pfam" id="PF05970"/>
    </source>
</evidence>
<name>A0A2X0MRN4_9BASI</name>
<feature type="domain" description="DNA helicase Pif1-like DEAD-box helicase" evidence="3">
    <location>
        <begin position="69"/>
        <end position="153"/>
    </location>
</feature>
<dbReference type="InterPro" id="IPR010285">
    <property type="entry name" value="DNA_helicase_pif1-like_DEAD"/>
</dbReference>
<dbReference type="PANTHER" id="PTHR10492">
    <property type="match status" value="1"/>
</dbReference>
<evidence type="ECO:0000256" key="1">
    <source>
        <dbReference type="RuleBase" id="RU363044"/>
    </source>
</evidence>
<sequence length="259" mass="28402">MPAACNIATHSTVPFNTSSLNVNLESFFFTIGWLWSRELRLTIPWQILNVLVRWGDHRVGSNAFPSPSTARFGGVTVVLAGDSKQCLPVIPKSSPTQIVDACIMDVDFCGDLSVNQQCVFWFLAAADRMTETEQAKAQRFADFFGVGDGLASKTEDFIALPRELLLPATTRNRSGLIRHVYPRAKLAPKNSQVDHINDMVLDLLPGDAQTFYSADSVEKEDESHCSRSSIFRVSTSPGWRSSTLDAGLDDGLSRSAGSQ</sequence>
<protein>
    <recommendedName>
        <fullName evidence="1">ATP-dependent DNA helicase</fullName>
        <ecNumber evidence="1">5.6.2.3</ecNumber>
    </recommendedName>
</protein>
<dbReference type="Pfam" id="PF05970">
    <property type="entry name" value="PIF1"/>
    <property type="match status" value="1"/>
</dbReference>
<dbReference type="EC" id="5.6.2.3" evidence="1"/>
<dbReference type="GO" id="GO:0006310">
    <property type="term" value="P:DNA recombination"/>
    <property type="evidence" value="ECO:0007669"/>
    <property type="project" value="UniProtKB-KW"/>
</dbReference>
<keyword evidence="1" id="KW-0347">Helicase</keyword>
<accession>A0A2X0MRN4</accession>
<keyword evidence="1" id="KW-0227">DNA damage</keyword>
<dbReference type="EMBL" id="FQNC01000020">
    <property type="protein sequence ID" value="SGY25952.1"/>
    <property type="molecule type" value="Genomic_DNA"/>
</dbReference>
<dbReference type="PANTHER" id="PTHR10492:SF57">
    <property type="entry name" value="ATP-DEPENDENT DNA HELICASE"/>
    <property type="match status" value="1"/>
</dbReference>
<keyword evidence="1" id="KW-0233">DNA recombination</keyword>
<organism evidence="4 5">
    <name type="scientific">Microbotryum silenes-dioicae</name>
    <dbReference type="NCBI Taxonomy" id="796604"/>
    <lineage>
        <taxon>Eukaryota</taxon>
        <taxon>Fungi</taxon>
        <taxon>Dikarya</taxon>
        <taxon>Basidiomycota</taxon>
        <taxon>Pucciniomycotina</taxon>
        <taxon>Microbotryomycetes</taxon>
        <taxon>Microbotryales</taxon>
        <taxon>Microbotryaceae</taxon>
        <taxon>Microbotryum</taxon>
    </lineage>
</organism>
<dbReference type="GO" id="GO:0016887">
    <property type="term" value="F:ATP hydrolysis activity"/>
    <property type="evidence" value="ECO:0007669"/>
    <property type="project" value="RHEA"/>
</dbReference>